<dbReference type="InterPro" id="IPR044925">
    <property type="entry name" value="His-Me_finger_sf"/>
</dbReference>
<evidence type="ECO:0000313" key="3">
    <source>
        <dbReference type="Proteomes" id="UP000240350"/>
    </source>
</evidence>
<evidence type="ECO:0000313" key="2">
    <source>
        <dbReference type="EMBL" id="AUV61505.1"/>
    </source>
</evidence>
<dbReference type="Pfam" id="PF13392">
    <property type="entry name" value="HNH_3"/>
    <property type="match status" value="1"/>
</dbReference>
<evidence type="ECO:0000259" key="1">
    <source>
        <dbReference type="Pfam" id="PF13392"/>
    </source>
</evidence>
<dbReference type="Proteomes" id="UP000240350">
    <property type="component" value="Segment"/>
</dbReference>
<name>A0A2K9VGY6_9CAUD</name>
<reference evidence="3" key="1">
    <citation type="submission" date="2018-01" db="EMBL/GenBank/DDBJ databases">
        <title>Complete genome sequence of bacteriophage SH-Kp 152410 with lytic activity against Klebsialla pneumoniae.</title>
        <authorList>
            <person name="Xu M."/>
            <person name="Wang R."/>
            <person name="Hu F."/>
            <person name="He P."/>
        </authorList>
    </citation>
    <scope>NUCLEOTIDE SEQUENCE [LARGE SCALE GENOMIC DNA]</scope>
</reference>
<dbReference type="SUPFAM" id="SSF54060">
    <property type="entry name" value="His-Me finger endonucleases"/>
    <property type="match status" value="1"/>
</dbReference>
<accession>A0A2K9VGY6</accession>
<sequence>MKDLLTRLRDSSTLTEGGCWLPNSGAKGYRYIKVGGKSLRAHRVVAGAKPGEVVLHSCDNPWCCNPEHLTTGSQRENMLDMNTKGRHPCRKLTDDDVKYILESPASGYSLAKELGVDKKTIYKIRKGETYVRLQ</sequence>
<protein>
    <recommendedName>
        <fullName evidence="1">HNH nuclease domain-containing protein</fullName>
    </recommendedName>
</protein>
<dbReference type="Gene3D" id="3.90.75.10">
    <property type="entry name" value="Homing Intron 3 (I-ppo) Encoded Endonuclease, Chain A"/>
    <property type="match status" value="1"/>
</dbReference>
<keyword evidence="3" id="KW-1185">Reference proteome</keyword>
<dbReference type="InterPro" id="IPR003615">
    <property type="entry name" value="HNH_nuc"/>
</dbReference>
<dbReference type="InterPro" id="IPR044930">
    <property type="entry name" value="Homing_endonuclease_His-Me"/>
</dbReference>
<gene>
    <name evidence="2" type="ORF">2410_orf00039</name>
</gene>
<feature type="domain" description="HNH nuclease" evidence="1">
    <location>
        <begin position="41"/>
        <end position="78"/>
    </location>
</feature>
<dbReference type="EMBL" id="MG835568">
    <property type="protein sequence ID" value="AUV61505.1"/>
    <property type="molecule type" value="Genomic_DNA"/>
</dbReference>
<proteinExistence type="predicted"/>
<organism evidence="2 3">
    <name type="scientific">Klebsiella phage SH-Kp 152410</name>
    <dbReference type="NCBI Taxonomy" id="2066504"/>
    <lineage>
        <taxon>Viruses</taxon>
        <taxon>Duplodnaviria</taxon>
        <taxon>Heunggongvirae</taxon>
        <taxon>Uroviricota</taxon>
        <taxon>Caudoviricetes</taxon>
        <taxon>Autographivirales</taxon>
        <taxon>Autotranscriptaviridae</taxon>
        <taxon>Studiervirinae</taxon>
        <taxon>Przondovirus</taxon>
        <taxon>Przondovirus SHKp152410</taxon>
    </lineage>
</organism>
<dbReference type="GO" id="GO:0004519">
    <property type="term" value="F:endonuclease activity"/>
    <property type="evidence" value="ECO:0007669"/>
    <property type="project" value="InterPro"/>
</dbReference>